<gene>
    <name evidence="5" type="ORF">NG895_00790</name>
</gene>
<dbReference type="Pfam" id="PF00263">
    <property type="entry name" value="Secretin"/>
    <property type="match status" value="1"/>
</dbReference>
<feature type="region of interest" description="Disordered" evidence="2">
    <location>
        <begin position="990"/>
        <end position="1010"/>
    </location>
</feature>
<organism evidence="5 6">
    <name type="scientific">Aeoliella straminimaris</name>
    <dbReference type="NCBI Taxonomy" id="2954799"/>
    <lineage>
        <taxon>Bacteria</taxon>
        <taxon>Pseudomonadati</taxon>
        <taxon>Planctomycetota</taxon>
        <taxon>Planctomycetia</taxon>
        <taxon>Pirellulales</taxon>
        <taxon>Lacipirellulaceae</taxon>
        <taxon>Aeoliella</taxon>
    </lineage>
</organism>
<evidence type="ECO:0000259" key="4">
    <source>
        <dbReference type="Pfam" id="PF00263"/>
    </source>
</evidence>
<dbReference type="RefSeq" id="WP_252850531.1">
    <property type="nucleotide sequence ID" value="NZ_JAMXLR010000003.1"/>
</dbReference>
<dbReference type="EMBL" id="JAMXLR010000003">
    <property type="protein sequence ID" value="MCO6042431.1"/>
    <property type="molecule type" value="Genomic_DNA"/>
</dbReference>
<feature type="region of interest" description="Disordered" evidence="2">
    <location>
        <begin position="285"/>
        <end position="312"/>
    </location>
</feature>
<dbReference type="Proteomes" id="UP001155241">
    <property type="component" value="Unassembled WGS sequence"/>
</dbReference>
<feature type="signal peptide" evidence="3">
    <location>
        <begin position="1"/>
        <end position="22"/>
    </location>
</feature>
<dbReference type="PANTHER" id="PTHR30604:SF1">
    <property type="entry name" value="DNA UTILIZATION PROTEIN HOFQ"/>
    <property type="match status" value="1"/>
</dbReference>
<evidence type="ECO:0000256" key="3">
    <source>
        <dbReference type="SAM" id="SignalP"/>
    </source>
</evidence>
<evidence type="ECO:0000256" key="1">
    <source>
        <dbReference type="RuleBase" id="RU004003"/>
    </source>
</evidence>
<keyword evidence="3" id="KW-0732">Signal</keyword>
<comment type="caution">
    <text evidence="5">The sequence shown here is derived from an EMBL/GenBank/DDBJ whole genome shotgun (WGS) entry which is preliminary data.</text>
</comment>
<evidence type="ECO:0000313" key="6">
    <source>
        <dbReference type="Proteomes" id="UP001155241"/>
    </source>
</evidence>
<dbReference type="AlphaFoldDB" id="A0A9X2JEA2"/>
<keyword evidence="6" id="KW-1185">Reference proteome</keyword>
<dbReference type="GO" id="GO:0009306">
    <property type="term" value="P:protein secretion"/>
    <property type="evidence" value="ECO:0007669"/>
    <property type="project" value="InterPro"/>
</dbReference>
<feature type="region of interest" description="Disordered" evidence="2">
    <location>
        <begin position="89"/>
        <end position="111"/>
    </location>
</feature>
<proteinExistence type="inferred from homology"/>
<dbReference type="InterPro" id="IPR004845">
    <property type="entry name" value="T2SS_GspD_CS"/>
</dbReference>
<comment type="similarity">
    <text evidence="1">Belongs to the bacterial secretin family.</text>
</comment>
<feature type="compositionally biased region" description="Low complexity" evidence="2">
    <location>
        <begin position="992"/>
        <end position="1002"/>
    </location>
</feature>
<dbReference type="PANTHER" id="PTHR30604">
    <property type="entry name" value="PROTEIN TRANSPORT PROTEIN HOFQ"/>
    <property type="match status" value="1"/>
</dbReference>
<reference evidence="5" key="1">
    <citation type="submission" date="2022-06" db="EMBL/GenBank/DDBJ databases">
        <title>Aeoliella straminimaris, a novel planctomycete from sediments.</title>
        <authorList>
            <person name="Vitorino I.R."/>
            <person name="Lage O.M."/>
        </authorList>
    </citation>
    <scope>NUCLEOTIDE SEQUENCE</scope>
    <source>
        <strain evidence="5">ICT_H6.2</strain>
    </source>
</reference>
<evidence type="ECO:0000256" key="2">
    <source>
        <dbReference type="SAM" id="MobiDB-lite"/>
    </source>
</evidence>
<dbReference type="InterPro" id="IPR004846">
    <property type="entry name" value="T2SS/T3SS_dom"/>
</dbReference>
<protein>
    <submittedName>
        <fullName evidence="5">General secretion pathway protein GspD</fullName>
    </submittedName>
</protein>
<feature type="chain" id="PRO_5040981853" evidence="3">
    <location>
        <begin position="23"/>
        <end position="1113"/>
    </location>
</feature>
<dbReference type="PROSITE" id="PS00875">
    <property type="entry name" value="T2SP_D"/>
    <property type="match status" value="1"/>
</dbReference>
<accession>A0A9X2JEA2</accession>
<sequence>MSRIVMLLGLGLVVGIAGQAAAQSTTTSEAAPALSRQDVDALLAQAKQAIGTGDLAQADKLVSRAEQAQVRYPLFHFGDTPNSVRRQLTQAQNAEQSQLDPFPSAGPDVAAPTRMVDTNVMPATAESPYGNYREELPGSLPQLRPTNPVPPMNELEEMAPSAYPATAQPESSPTTLDFVPERNRYANPTGMMQTGPNYLETTQNQPGVTELRIAQVPQPTASTPAAEALPASGAESLLKAGESALRDKDRERALELFQQANANRGDLDEVSRGRLDSHLRMLTAAPQPLDVAPNASPVEPIDTPPASGSSDLDKLEGEQLVLARKLYADVSQVQVDAKKILQKDPKQAIKMLDEMESEVSKSALKDETKRGLLGRIKITRNDVEQYFREHRAELEQDEQNKAILAEIDRRNELELEVQQKIAELVNEFNKLHEDQRYYEMEQVAQRLRELAPNELITQQIWQTAKNLRRHNINGDIGERKEGSYWQAFADVDEASIATTSNGREMVFPKNWEDIAGGRKGRGDRNRHRSEKELQIEASLRKPVMVRYQNEPLATVIDDLSKATGVNMVLDLRGLNQEGVSSDTRVSLNVNDEISLKSALNLILEQLHLSYVIKDEVLKITSEHLKEGEIYTNVYDVADLVIPIPNFVPDNNIGLQGLINSAHAAMGYGAGAFGHGPMSFVNADATEGKVPPTALAQPSMPGGGAGIGAPTNLPIGGGPGGLGGAANADFDSLIDLIISTVASDTWVENGGPEAEIRPFPTNLSLVISQTQDVHEQIADLLEQLRRLQDLQVTIEVRFIRLSDSFFERIGIDFDVNIENNQPPGGTLQPGQAYEGEFPSSVVGLVDGEFPNFTNDLDIPFRQNSFGLAVPTFGTPMDVSSFGFAILSDIEAYFLINASQGDTRSNVLNAPKVTLFNGQQAFVADTSQRPFVISVVPVVGEFAAAQQPVIVVLSEGTLMTIQAVVSEDRRYVRLTVVPFFSEIGDVQEFTFEGTTSTSSSSSTTDDAEGNTLQDDEAEDIIRSGTTVQLPTFQFVSVTTTVSVPDGGTVLLGGIKRLNEGRNEFGVPLLSKVPYINRLFRNVGIGRETDSLMMMVTPRIIIQEEEEAKLLGTAIP</sequence>
<name>A0A9X2JEA2_9BACT</name>
<evidence type="ECO:0000313" key="5">
    <source>
        <dbReference type="EMBL" id="MCO6042431.1"/>
    </source>
</evidence>
<feature type="compositionally biased region" description="Polar residues" evidence="2">
    <location>
        <begin position="89"/>
        <end position="99"/>
    </location>
</feature>
<dbReference type="InterPro" id="IPR051808">
    <property type="entry name" value="Type_IV_pilus_biogenesis"/>
</dbReference>
<feature type="domain" description="Type II/III secretion system secretin-like" evidence="4">
    <location>
        <begin position="898"/>
        <end position="1098"/>
    </location>
</feature>